<name>A0ABW2DPY3_9BACT</name>
<dbReference type="InterPro" id="IPR014710">
    <property type="entry name" value="RmlC-like_jellyroll"/>
</dbReference>
<evidence type="ECO:0000313" key="3">
    <source>
        <dbReference type="Proteomes" id="UP001596405"/>
    </source>
</evidence>
<dbReference type="InterPro" id="IPR011051">
    <property type="entry name" value="RmlC_Cupin_sf"/>
</dbReference>
<evidence type="ECO:0000259" key="1">
    <source>
        <dbReference type="Pfam" id="PF05523"/>
    </source>
</evidence>
<dbReference type="Pfam" id="PF05523">
    <property type="entry name" value="FdtA"/>
    <property type="match status" value="1"/>
</dbReference>
<dbReference type="InterPro" id="IPR008894">
    <property type="entry name" value="QdtA_cupin_dom"/>
</dbReference>
<accession>A0ABW2DPY3</accession>
<organism evidence="2 3">
    <name type="scientific">Rufibacter roseus</name>
    <dbReference type="NCBI Taxonomy" id="1567108"/>
    <lineage>
        <taxon>Bacteria</taxon>
        <taxon>Pseudomonadati</taxon>
        <taxon>Bacteroidota</taxon>
        <taxon>Cytophagia</taxon>
        <taxon>Cytophagales</taxon>
        <taxon>Hymenobacteraceae</taxon>
        <taxon>Rufibacter</taxon>
    </lineage>
</organism>
<dbReference type="CDD" id="cd20292">
    <property type="entry name" value="cupin_QdtA-like"/>
    <property type="match status" value="1"/>
</dbReference>
<dbReference type="SUPFAM" id="SSF51182">
    <property type="entry name" value="RmlC-like cupins"/>
    <property type="match status" value="1"/>
</dbReference>
<comment type="caution">
    <text evidence="2">The sequence shown here is derived from an EMBL/GenBank/DDBJ whole genome shotgun (WGS) entry which is preliminary data.</text>
</comment>
<dbReference type="RefSeq" id="WP_204377675.1">
    <property type="nucleotide sequence ID" value="NZ_JBHSYQ010000006.1"/>
</dbReference>
<gene>
    <name evidence="2" type="ORF">ACFQHR_13095</name>
</gene>
<feature type="domain" description="Sugar 3,4-ketoisomerase QdtA cupin" evidence="1">
    <location>
        <begin position="12"/>
        <end position="138"/>
    </location>
</feature>
<dbReference type="Gene3D" id="2.60.120.10">
    <property type="entry name" value="Jelly Rolls"/>
    <property type="match status" value="1"/>
</dbReference>
<evidence type="ECO:0000313" key="2">
    <source>
        <dbReference type="EMBL" id="MFC6998568.1"/>
    </source>
</evidence>
<proteinExistence type="predicted"/>
<protein>
    <submittedName>
        <fullName evidence="2">Sugar 3,4-ketoisomerase</fullName>
    </submittedName>
</protein>
<sequence>MNKAEEKIKQPYLIEFPVIGEPSTGFISVAEGKRIAPFEVKRVFWTYDTPESIVRGRHAHYETEQIIIAVMGRILVTTEHVDGKVDVFVLDRPGKGVYVPPNVWHTMQYYLSAVQMVLASTEYQAEDYIRDYTQFKSIWKKR</sequence>
<dbReference type="EMBL" id="JBHSYQ010000006">
    <property type="protein sequence ID" value="MFC6998568.1"/>
    <property type="molecule type" value="Genomic_DNA"/>
</dbReference>
<keyword evidence="3" id="KW-1185">Reference proteome</keyword>
<reference evidence="3" key="1">
    <citation type="journal article" date="2019" name="Int. J. Syst. Evol. Microbiol.">
        <title>The Global Catalogue of Microorganisms (GCM) 10K type strain sequencing project: providing services to taxonomists for standard genome sequencing and annotation.</title>
        <authorList>
            <consortium name="The Broad Institute Genomics Platform"/>
            <consortium name="The Broad Institute Genome Sequencing Center for Infectious Disease"/>
            <person name="Wu L."/>
            <person name="Ma J."/>
        </authorList>
    </citation>
    <scope>NUCLEOTIDE SEQUENCE [LARGE SCALE GENOMIC DNA]</scope>
    <source>
        <strain evidence="3">CGMCC 4.7393</strain>
    </source>
</reference>
<dbReference type="Proteomes" id="UP001596405">
    <property type="component" value="Unassembled WGS sequence"/>
</dbReference>